<dbReference type="EMBL" id="BAAAKK010000005">
    <property type="protein sequence ID" value="GAA1424430.1"/>
    <property type="molecule type" value="Genomic_DNA"/>
</dbReference>
<proteinExistence type="predicted"/>
<feature type="domain" description="Inner membrane protein YgaP-like transmembrane" evidence="1">
    <location>
        <begin position="13"/>
        <end position="65"/>
    </location>
</feature>
<dbReference type="Pfam" id="PF11127">
    <property type="entry name" value="YgaP-like_TM"/>
    <property type="match status" value="1"/>
</dbReference>
<comment type="caution">
    <text evidence="2">The sequence shown here is derived from an EMBL/GenBank/DDBJ whole genome shotgun (WGS) entry which is preliminary data.</text>
</comment>
<organism evidence="2 3">
    <name type="scientific">Agrococcus citreus</name>
    <dbReference type="NCBI Taxonomy" id="84643"/>
    <lineage>
        <taxon>Bacteria</taxon>
        <taxon>Bacillati</taxon>
        <taxon>Actinomycetota</taxon>
        <taxon>Actinomycetes</taxon>
        <taxon>Micrococcales</taxon>
        <taxon>Microbacteriaceae</taxon>
        <taxon>Agrococcus</taxon>
    </lineage>
</organism>
<dbReference type="InterPro" id="IPR021309">
    <property type="entry name" value="YgaP-like_TM"/>
</dbReference>
<gene>
    <name evidence="2" type="ORF">GCM10009640_20630</name>
</gene>
<evidence type="ECO:0000313" key="3">
    <source>
        <dbReference type="Proteomes" id="UP001501266"/>
    </source>
</evidence>
<evidence type="ECO:0000313" key="2">
    <source>
        <dbReference type="EMBL" id="GAA1424430.1"/>
    </source>
</evidence>
<keyword evidence="3" id="KW-1185">Reference proteome</keyword>
<name>A0ABN1YWR7_9MICO</name>
<evidence type="ECO:0000259" key="1">
    <source>
        <dbReference type="Pfam" id="PF11127"/>
    </source>
</evidence>
<protein>
    <recommendedName>
        <fullName evidence="1">Inner membrane protein YgaP-like transmembrane domain-containing protein</fullName>
    </recommendedName>
</protein>
<dbReference type="RefSeq" id="WP_343920098.1">
    <property type="nucleotide sequence ID" value="NZ_BAAAKK010000005.1"/>
</dbReference>
<sequence>MSRRRPAIRCAPGTAERVTQAAVGVLLAAFALDSSSQPVLAIAAALGAALLIVGAIRGWCPGGLLAQRAAAVADRETAEGPLGR</sequence>
<dbReference type="Proteomes" id="UP001501266">
    <property type="component" value="Unassembled WGS sequence"/>
</dbReference>
<reference evidence="2 3" key="1">
    <citation type="journal article" date="2019" name="Int. J. Syst. Evol. Microbiol.">
        <title>The Global Catalogue of Microorganisms (GCM) 10K type strain sequencing project: providing services to taxonomists for standard genome sequencing and annotation.</title>
        <authorList>
            <consortium name="The Broad Institute Genomics Platform"/>
            <consortium name="The Broad Institute Genome Sequencing Center for Infectious Disease"/>
            <person name="Wu L."/>
            <person name="Ma J."/>
        </authorList>
    </citation>
    <scope>NUCLEOTIDE SEQUENCE [LARGE SCALE GENOMIC DNA]</scope>
    <source>
        <strain evidence="2 3">JCM 12398</strain>
    </source>
</reference>
<accession>A0ABN1YWR7</accession>